<dbReference type="InterPro" id="IPR044855">
    <property type="entry name" value="CoA-Trfase_III_dom3_sf"/>
</dbReference>
<reference evidence="2 3" key="1">
    <citation type="journal article" date="2020" name="Int. J. Syst. Evol. Microbiol.">
        <title>Reclassification of Streptomyces castelarensis and Streptomyces sporoclivatus as later heterotypic synonyms of Streptomyces antimycoticus.</title>
        <authorList>
            <person name="Komaki H."/>
            <person name="Tamura T."/>
        </authorList>
    </citation>
    <scope>NUCLEOTIDE SEQUENCE [LARGE SCALE GENOMIC DNA]</scope>
    <source>
        <strain evidence="2 3">NBRC 13459</strain>
    </source>
</reference>
<evidence type="ECO:0000256" key="1">
    <source>
        <dbReference type="ARBA" id="ARBA00022679"/>
    </source>
</evidence>
<dbReference type="GO" id="GO:0008410">
    <property type="term" value="F:CoA-transferase activity"/>
    <property type="evidence" value="ECO:0007669"/>
    <property type="project" value="TreeGrafter"/>
</dbReference>
<evidence type="ECO:0008006" key="4">
    <source>
        <dbReference type="Google" id="ProtNLM"/>
    </source>
</evidence>
<dbReference type="InterPro" id="IPR003673">
    <property type="entry name" value="CoA-Trfase_fam_III"/>
</dbReference>
<dbReference type="PANTHER" id="PTHR48207:SF3">
    <property type="entry name" value="SUCCINATE--HYDROXYMETHYLGLUTARATE COA-TRANSFERASE"/>
    <property type="match status" value="1"/>
</dbReference>
<dbReference type="InterPro" id="IPR050483">
    <property type="entry name" value="CoA-transferase_III_domain"/>
</dbReference>
<sequence length="255" mass="28359">MSGLPEPYAPAGIGYSYLDWFGAYQMATAMIAALHRKRTTGEGCWIDSSQVECGLYLTGTAVLDHSVNGRSWSRYGNRSPYLPAAPHGVYPAAGDDRWIAIAAFDQEQWLALTRVLRVPEWAADPKLITLEDRLAHQDHLDALLGAATAKWEPFQLMEELQAARVPAGVCQTAQDRYETDPQLAHLDWLVEVEQAEMGRWPVKEVPVRFSETPAYIGGRFDRSGPDYGQDNVHVYGELLGLSPDEIEDLSREGVI</sequence>
<dbReference type="EMBL" id="BJHW01000002">
    <property type="protein sequence ID" value="GDY59694.1"/>
    <property type="molecule type" value="Genomic_DNA"/>
</dbReference>
<dbReference type="InterPro" id="IPR023606">
    <property type="entry name" value="CoA-Trfase_III_dom_1_sf"/>
</dbReference>
<dbReference type="PANTHER" id="PTHR48207">
    <property type="entry name" value="SUCCINATE--HYDROXYMETHYLGLUTARATE COA-TRANSFERASE"/>
    <property type="match status" value="1"/>
</dbReference>
<evidence type="ECO:0000313" key="2">
    <source>
        <dbReference type="EMBL" id="GDY59694.1"/>
    </source>
</evidence>
<protein>
    <recommendedName>
        <fullName evidence="4">CoA transferase</fullName>
    </recommendedName>
</protein>
<keyword evidence="3" id="KW-1185">Reference proteome</keyword>
<dbReference type="Pfam" id="PF02515">
    <property type="entry name" value="CoA_transf_3"/>
    <property type="match status" value="1"/>
</dbReference>
<accession>A0A4D4LH09</accession>
<dbReference type="Gene3D" id="3.30.1540.10">
    <property type="entry name" value="formyl-coa transferase, domain 3"/>
    <property type="match status" value="1"/>
</dbReference>
<dbReference type="AlphaFoldDB" id="A0A4D4LH09"/>
<dbReference type="Proteomes" id="UP000301309">
    <property type="component" value="Unassembled WGS sequence"/>
</dbReference>
<comment type="caution">
    <text evidence="2">The sequence shown here is derived from an EMBL/GenBank/DDBJ whole genome shotgun (WGS) entry which is preliminary data.</text>
</comment>
<dbReference type="SUPFAM" id="SSF89796">
    <property type="entry name" value="CoA-transferase family III (CaiB/BaiF)"/>
    <property type="match status" value="1"/>
</dbReference>
<evidence type="ECO:0000313" key="3">
    <source>
        <dbReference type="Proteomes" id="UP000301309"/>
    </source>
</evidence>
<dbReference type="Gene3D" id="3.40.50.10540">
    <property type="entry name" value="Crotonobetainyl-coa:carnitine coa-transferase, domain 1"/>
    <property type="match status" value="1"/>
</dbReference>
<organism evidence="2 3">
    <name type="scientific">Streptomyces violaceusniger</name>
    <dbReference type="NCBI Taxonomy" id="68280"/>
    <lineage>
        <taxon>Bacteria</taxon>
        <taxon>Bacillati</taxon>
        <taxon>Actinomycetota</taxon>
        <taxon>Actinomycetes</taxon>
        <taxon>Kitasatosporales</taxon>
        <taxon>Streptomycetaceae</taxon>
        <taxon>Streptomyces</taxon>
        <taxon>Streptomyces violaceusniger group</taxon>
    </lineage>
</organism>
<keyword evidence="1" id="KW-0808">Transferase</keyword>
<gene>
    <name evidence="2" type="ORF">SVIO_103170</name>
</gene>
<name>A0A4D4LH09_STRVO</name>
<proteinExistence type="predicted"/>